<dbReference type="SUPFAM" id="SSF141868">
    <property type="entry name" value="EAL domain-like"/>
    <property type="match status" value="1"/>
</dbReference>
<dbReference type="Pfam" id="PF00990">
    <property type="entry name" value="GGDEF"/>
    <property type="match status" value="1"/>
</dbReference>
<feature type="domain" description="EAL" evidence="2">
    <location>
        <begin position="436"/>
        <end position="686"/>
    </location>
</feature>
<name>A0A917E127_9BACL</name>
<gene>
    <name evidence="4" type="ORF">GCM10010911_60070</name>
</gene>
<dbReference type="CDD" id="cd01949">
    <property type="entry name" value="GGDEF"/>
    <property type="match status" value="1"/>
</dbReference>
<dbReference type="InterPro" id="IPR029787">
    <property type="entry name" value="Nucleotide_cyclase"/>
</dbReference>
<feature type="transmembrane region" description="Helical" evidence="1">
    <location>
        <begin position="221"/>
        <end position="241"/>
    </location>
</feature>
<evidence type="ECO:0000259" key="2">
    <source>
        <dbReference type="PROSITE" id="PS50883"/>
    </source>
</evidence>
<sequence>MAAQLIWCYYYMVKQIDPPIPGAADLLWVAQGVLFIFAICYLMSKNRNVYRGMRFVFDSLTWLVILTVVAWELIFRAVVQQFQLEDSLAGFVLMAVYQLSCLVFLCILLILSFAYRELLPRRAMRLLELSAVFLTLGNSGYLLMYIHDTYQFGGIYDLFMGAALLIMASAGLYALEPSPAVQQETGRDQRRCYYIRFIFPYACLTVLLLVELIRIQPKDSIIIGGGVIILLIIIRQIMVLLENRALMERLKTTLARAEFLANHDDLSGLPNRRFFAEQVAKGLKSLEKNGQQKRLLSVMFLDLDRFKYINDSYGHEVGDQFIQLIAARLVQLKDDRMTIARQGGDEFIILFTDAASQEEVSERAKQLIAAFNIPFQMEKGEIRTAVSIGVAVYPKDGRTPLELMKKADMALDKAKALGGNRRTFYSEEMVDAVTRKLAVELALRHALEQEEFQLYYQPQIRSCDGKLVGVEALIRWRTGEGELVSPGEFIPLAEETGLIVPIGEWVIRTACCQAVSWQCGGKADFQMSVNVSPRQFQEPDFVHRVSAILEETKLSPECLVLEITEGISIQEEERTVAMLTALKEIGVQISMDDFGTGYSSLSYLHRFQVDSLKIAQSFIGGIFNSSSQAAIVKAILAMAGSLNLKVIAEGVETKEQFEFLQANGCDWIQGYYFYRPLTKEQVERLL</sequence>
<evidence type="ECO:0008006" key="6">
    <source>
        <dbReference type="Google" id="ProtNLM"/>
    </source>
</evidence>
<feature type="transmembrane region" description="Helical" evidence="1">
    <location>
        <begin position="158"/>
        <end position="175"/>
    </location>
</feature>
<dbReference type="PANTHER" id="PTHR44757">
    <property type="entry name" value="DIGUANYLATE CYCLASE DGCP"/>
    <property type="match status" value="1"/>
</dbReference>
<organism evidence="4 5">
    <name type="scientific">Paenibacillus nasutitermitis</name>
    <dbReference type="NCBI Taxonomy" id="1652958"/>
    <lineage>
        <taxon>Bacteria</taxon>
        <taxon>Bacillati</taxon>
        <taxon>Bacillota</taxon>
        <taxon>Bacilli</taxon>
        <taxon>Bacillales</taxon>
        <taxon>Paenibacillaceae</taxon>
        <taxon>Paenibacillus</taxon>
    </lineage>
</organism>
<feature type="transmembrane region" description="Helical" evidence="1">
    <location>
        <begin position="195"/>
        <end position="215"/>
    </location>
</feature>
<feature type="transmembrane region" description="Helical" evidence="1">
    <location>
        <begin position="26"/>
        <end position="43"/>
    </location>
</feature>
<proteinExistence type="predicted"/>
<dbReference type="Gene3D" id="3.20.20.450">
    <property type="entry name" value="EAL domain"/>
    <property type="match status" value="1"/>
</dbReference>
<dbReference type="InterPro" id="IPR052155">
    <property type="entry name" value="Biofilm_reg_signaling"/>
</dbReference>
<comment type="caution">
    <text evidence="4">The sequence shown here is derived from an EMBL/GenBank/DDBJ whole genome shotgun (WGS) entry which is preliminary data.</text>
</comment>
<dbReference type="InterPro" id="IPR043128">
    <property type="entry name" value="Rev_trsase/Diguanyl_cyclase"/>
</dbReference>
<protein>
    <recommendedName>
        <fullName evidence="6">Diguanylate cyclase (GGDEF) domain-containing protein</fullName>
    </recommendedName>
</protein>
<dbReference type="InterPro" id="IPR001633">
    <property type="entry name" value="EAL_dom"/>
</dbReference>
<dbReference type="PROSITE" id="PS50887">
    <property type="entry name" value="GGDEF"/>
    <property type="match status" value="1"/>
</dbReference>
<keyword evidence="1" id="KW-0472">Membrane</keyword>
<feature type="domain" description="GGDEF" evidence="3">
    <location>
        <begin position="294"/>
        <end position="427"/>
    </location>
</feature>
<dbReference type="CDD" id="cd01948">
    <property type="entry name" value="EAL"/>
    <property type="match status" value="1"/>
</dbReference>
<dbReference type="PROSITE" id="PS50883">
    <property type="entry name" value="EAL"/>
    <property type="match status" value="1"/>
</dbReference>
<dbReference type="EMBL" id="BMHP01000006">
    <property type="protein sequence ID" value="GGD93428.1"/>
    <property type="molecule type" value="Genomic_DNA"/>
</dbReference>
<dbReference type="FunFam" id="3.20.20.450:FF:000001">
    <property type="entry name" value="Cyclic di-GMP phosphodiesterase yahA"/>
    <property type="match status" value="1"/>
</dbReference>
<dbReference type="SMART" id="SM00052">
    <property type="entry name" value="EAL"/>
    <property type="match status" value="1"/>
</dbReference>
<dbReference type="Gene3D" id="3.30.70.270">
    <property type="match status" value="1"/>
</dbReference>
<feature type="transmembrane region" description="Helical" evidence="1">
    <location>
        <begin position="55"/>
        <end position="79"/>
    </location>
</feature>
<evidence type="ECO:0000313" key="4">
    <source>
        <dbReference type="EMBL" id="GGD93428.1"/>
    </source>
</evidence>
<dbReference type="PANTHER" id="PTHR44757:SF2">
    <property type="entry name" value="BIOFILM ARCHITECTURE MAINTENANCE PROTEIN MBAA"/>
    <property type="match status" value="1"/>
</dbReference>
<keyword evidence="1" id="KW-1133">Transmembrane helix</keyword>
<dbReference type="Proteomes" id="UP000612456">
    <property type="component" value="Unassembled WGS sequence"/>
</dbReference>
<feature type="transmembrane region" description="Helical" evidence="1">
    <location>
        <begin position="91"/>
        <end position="114"/>
    </location>
</feature>
<dbReference type="SUPFAM" id="SSF55073">
    <property type="entry name" value="Nucleotide cyclase"/>
    <property type="match status" value="1"/>
</dbReference>
<dbReference type="AlphaFoldDB" id="A0A917E127"/>
<accession>A0A917E127</accession>
<dbReference type="SMART" id="SM00267">
    <property type="entry name" value="GGDEF"/>
    <property type="match status" value="1"/>
</dbReference>
<dbReference type="InterPro" id="IPR000160">
    <property type="entry name" value="GGDEF_dom"/>
</dbReference>
<reference evidence="4" key="2">
    <citation type="submission" date="2020-09" db="EMBL/GenBank/DDBJ databases">
        <authorList>
            <person name="Sun Q."/>
            <person name="Zhou Y."/>
        </authorList>
    </citation>
    <scope>NUCLEOTIDE SEQUENCE</scope>
    <source>
        <strain evidence="4">CGMCC 1.15178</strain>
    </source>
</reference>
<dbReference type="NCBIfam" id="TIGR00254">
    <property type="entry name" value="GGDEF"/>
    <property type="match status" value="1"/>
</dbReference>
<keyword evidence="5" id="KW-1185">Reference proteome</keyword>
<keyword evidence="1" id="KW-0812">Transmembrane</keyword>
<evidence type="ECO:0000259" key="3">
    <source>
        <dbReference type="PROSITE" id="PS50887"/>
    </source>
</evidence>
<evidence type="ECO:0000256" key="1">
    <source>
        <dbReference type="SAM" id="Phobius"/>
    </source>
</evidence>
<evidence type="ECO:0000313" key="5">
    <source>
        <dbReference type="Proteomes" id="UP000612456"/>
    </source>
</evidence>
<dbReference type="InterPro" id="IPR035919">
    <property type="entry name" value="EAL_sf"/>
</dbReference>
<reference evidence="4" key="1">
    <citation type="journal article" date="2014" name="Int. J. Syst. Evol. Microbiol.">
        <title>Complete genome sequence of Corynebacterium casei LMG S-19264T (=DSM 44701T), isolated from a smear-ripened cheese.</title>
        <authorList>
            <consortium name="US DOE Joint Genome Institute (JGI-PGF)"/>
            <person name="Walter F."/>
            <person name="Albersmeier A."/>
            <person name="Kalinowski J."/>
            <person name="Ruckert C."/>
        </authorList>
    </citation>
    <scope>NUCLEOTIDE SEQUENCE</scope>
    <source>
        <strain evidence="4">CGMCC 1.15178</strain>
    </source>
</reference>
<dbReference type="Pfam" id="PF00563">
    <property type="entry name" value="EAL"/>
    <property type="match status" value="1"/>
</dbReference>